<reference evidence="4 5" key="1">
    <citation type="submission" date="2022-03" db="EMBL/GenBank/DDBJ databases">
        <title>Metagenome-assembled genomes from swine fecal metagenomes.</title>
        <authorList>
            <person name="Holman D.B."/>
            <person name="Kommadath A."/>
        </authorList>
    </citation>
    <scope>NUCLEOTIDE SEQUENCE [LARGE SCALE GENOMIC DNA]</scope>
    <source>
        <strain evidence="4">SUG147</strain>
    </source>
</reference>
<dbReference type="EMBL" id="JALEMU010000019">
    <property type="protein sequence ID" value="MCI5754846.1"/>
    <property type="molecule type" value="Genomic_DNA"/>
</dbReference>
<dbReference type="CDD" id="cd00229">
    <property type="entry name" value="SGNH_hydrolase"/>
    <property type="match status" value="1"/>
</dbReference>
<protein>
    <submittedName>
        <fullName evidence="4">SGNH/GDSL hydrolase family protein</fullName>
    </submittedName>
</protein>
<sequence>MKKTLKLIICICIVLLGNLIAGCGKNAGDGHTSTEGGTISGTMGTTDTDNKKETGDITTASAGTSAEETASPTEEDTGSTVTSAGTAGTETVAPEVTSDAETVIIEKEDSPYYGKIAVAYGDSITHGTFTDVGDTSPDSVVEKKWCDVVSERLGFRYLSNYGQNGISVSSTSPVLSGSALSLGYKNLRGDAEVIMIAAGTNDFGTNVRLGRNDDTEDVSFCGGLNVLCRGLKERFPDAAVIFITPIDRKDSASNALGLSLDDYRRKIEEIAGGVYGFRIVDGRCTGFDAGDPAFIRDYMRDGVHPNREAHILYGEAVAKELLTVKK</sequence>
<feature type="compositionally biased region" description="Low complexity" evidence="1">
    <location>
        <begin position="58"/>
        <end position="93"/>
    </location>
</feature>
<feature type="region of interest" description="Disordered" evidence="1">
    <location>
        <begin position="30"/>
        <end position="101"/>
    </location>
</feature>
<gene>
    <name evidence="4" type="ORF">MR241_00945</name>
</gene>
<dbReference type="Proteomes" id="UP001139365">
    <property type="component" value="Unassembled WGS sequence"/>
</dbReference>
<keyword evidence="4" id="KW-0378">Hydrolase</keyword>
<keyword evidence="2" id="KW-0732">Signal</keyword>
<feature type="domain" description="SGNH hydrolase-type esterase" evidence="3">
    <location>
        <begin position="119"/>
        <end position="310"/>
    </location>
</feature>
<organism evidence="4 5">
    <name type="scientific">Candidatus Colimorpha enterica</name>
    <dbReference type="NCBI Taxonomy" id="3083063"/>
    <lineage>
        <taxon>Bacteria</taxon>
        <taxon>Pseudomonadati</taxon>
        <taxon>Bacteroidota</taxon>
        <taxon>Bacteroidia</taxon>
        <taxon>Bacteroidales</taxon>
        <taxon>Candidatus Colimorpha</taxon>
    </lineage>
</organism>
<dbReference type="Pfam" id="PF13472">
    <property type="entry name" value="Lipase_GDSL_2"/>
    <property type="match status" value="1"/>
</dbReference>
<evidence type="ECO:0000313" key="5">
    <source>
        <dbReference type="Proteomes" id="UP001139365"/>
    </source>
</evidence>
<name>A0AAE3JZ30_9BACT</name>
<dbReference type="InterPro" id="IPR036514">
    <property type="entry name" value="SGNH_hydro_sf"/>
</dbReference>
<dbReference type="Gene3D" id="3.40.50.1110">
    <property type="entry name" value="SGNH hydrolase"/>
    <property type="match status" value="1"/>
</dbReference>
<proteinExistence type="predicted"/>
<dbReference type="AlphaFoldDB" id="A0AAE3JZ30"/>
<feature type="signal peptide" evidence="2">
    <location>
        <begin position="1"/>
        <end position="27"/>
    </location>
</feature>
<dbReference type="InterPro" id="IPR013830">
    <property type="entry name" value="SGNH_hydro"/>
</dbReference>
<dbReference type="PROSITE" id="PS51257">
    <property type="entry name" value="PROKAR_LIPOPROTEIN"/>
    <property type="match status" value="1"/>
</dbReference>
<comment type="caution">
    <text evidence="4">The sequence shown here is derived from an EMBL/GenBank/DDBJ whole genome shotgun (WGS) entry which is preliminary data.</text>
</comment>
<feature type="compositionally biased region" description="Polar residues" evidence="1">
    <location>
        <begin position="31"/>
        <end position="47"/>
    </location>
</feature>
<feature type="chain" id="PRO_5041929046" evidence="2">
    <location>
        <begin position="28"/>
        <end position="326"/>
    </location>
</feature>
<dbReference type="GO" id="GO:0016788">
    <property type="term" value="F:hydrolase activity, acting on ester bonds"/>
    <property type="evidence" value="ECO:0007669"/>
    <property type="project" value="UniProtKB-ARBA"/>
</dbReference>
<evidence type="ECO:0000259" key="3">
    <source>
        <dbReference type="Pfam" id="PF13472"/>
    </source>
</evidence>
<evidence type="ECO:0000256" key="1">
    <source>
        <dbReference type="SAM" id="MobiDB-lite"/>
    </source>
</evidence>
<evidence type="ECO:0000313" key="4">
    <source>
        <dbReference type="EMBL" id="MCI5754846.1"/>
    </source>
</evidence>
<accession>A0AAE3JZ30</accession>
<evidence type="ECO:0000256" key="2">
    <source>
        <dbReference type="SAM" id="SignalP"/>
    </source>
</evidence>
<dbReference type="SUPFAM" id="SSF52266">
    <property type="entry name" value="SGNH hydrolase"/>
    <property type="match status" value="1"/>
</dbReference>